<keyword evidence="4" id="KW-0503">Monooxygenase</keyword>
<keyword evidence="1" id="KW-0285">Flavoprotein</keyword>
<evidence type="ECO:0000256" key="4">
    <source>
        <dbReference type="ARBA" id="ARBA00023033"/>
    </source>
</evidence>
<dbReference type="Proteomes" id="UP001236585">
    <property type="component" value="Chromosome"/>
</dbReference>
<dbReference type="PANTHER" id="PTHR42847">
    <property type="entry name" value="ALKANESULFONATE MONOOXYGENASE"/>
    <property type="match status" value="1"/>
</dbReference>
<accession>A0ABY8VQ16</accession>
<feature type="domain" description="Luciferase-like" evidence="5">
    <location>
        <begin position="17"/>
        <end position="283"/>
    </location>
</feature>
<dbReference type="NCBIfam" id="TIGR03621">
    <property type="entry name" value="F420_MSMEG_2516"/>
    <property type="match status" value="1"/>
</dbReference>
<gene>
    <name evidence="6" type="ORF">PT015_12230</name>
</gene>
<evidence type="ECO:0000259" key="5">
    <source>
        <dbReference type="Pfam" id="PF00296"/>
    </source>
</evidence>
<name>A0ABY8VQ16_9MYCO</name>
<dbReference type="Gene3D" id="3.20.20.30">
    <property type="entry name" value="Luciferase-like domain"/>
    <property type="match status" value="1"/>
</dbReference>
<dbReference type="PANTHER" id="PTHR42847:SF4">
    <property type="entry name" value="ALKANESULFONATE MONOOXYGENASE-RELATED"/>
    <property type="match status" value="1"/>
</dbReference>
<keyword evidence="7" id="KW-1185">Reference proteome</keyword>
<dbReference type="Pfam" id="PF00296">
    <property type="entry name" value="Bac_luciferase"/>
    <property type="match status" value="1"/>
</dbReference>
<evidence type="ECO:0000313" key="7">
    <source>
        <dbReference type="Proteomes" id="UP001236585"/>
    </source>
</evidence>
<keyword evidence="2" id="KW-0288">FMN</keyword>
<proteinExistence type="predicted"/>
<evidence type="ECO:0000256" key="1">
    <source>
        <dbReference type="ARBA" id="ARBA00022630"/>
    </source>
</evidence>
<dbReference type="InterPro" id="IPR019923">
    <property type="entry name" value="Lucif-like_OxRdtase_MSMEG_2516"/>
</dbReference>
<protein>
    <submittedName>
        <fullName evidence="6">TIGR03621 family F420-dependent LLM class oxidoreductase</fullName>
    </submittedName>
</protein>
<dbReference type="SUPFAM" id="SSF51679">
    <property type="entry name" value="Bacterial luciferase-like"/>
    <property type="match status" value="1"/>
</dbReference>
<evidence type="ECO:0000256" key="2">
    <source>
        <dbReference type="ARBA" id="ARBA00022643"/>
    </source>
</evidence>
<organism evidence="6 7">
    <name type="scientific">Candidatus Mycobacterium wuenschmannii</name>
    <dbReference type="NCBI Taxonomy" id="3027808"/>
    <lineage>
        <taxon>Bacteria</taxon>
        <taxon>Bacillati</taxon>
        <taxon>Actinomycetota</taxon>
        <taxon>Actinomycetes</taxon>
        <taxon>Mycobacteriales</taxon>
        <taxon>Mycobacteriaceae</taxon>
        <taxon>Mycobacterium</taxon>
    </lineage>
</organism>
<reference evidence="6 7" key="1">
    <citation type="journal article" date="2023" name="Microbiol. Resour. Announc.">
        <title>Complete Genome Sequence of Mycobacterium wuenschmanii, a novel Nontuberculous Mycobacterium Isolated from a captive population of Amazon Milk Frogs.</title>
        <authorList>
            <person name="Hicks J."/>
            <person name="Zeineldin M."/>
            <person name="Ward H."/>
            <person name="Wuenschmann A."/>
            <person name="Camp P."/>
            <person name="Farrell D."/>
            <person name="Lehman K."/>
            <person name="Thacker T."/>
            <person name="Cuthbert E."/>
        </authorList>
    </citation>
    <scope>NUCLEOTIDE SEQUENCE [LARGE SCALE GENOMIC DNA]</scope>
    <source>
        <strain evidence="6 7">Wuenschmanii</strain>
    </source>
</reference>
<keyword evidence="3" id="KW-0560">Oxidoreductase</keyword>
<evidence type="ECO:0000256" key="3">
    <source>
        <dbReference type="ARBA" id="ARBA00023002"/>
    </source>
</evidence>
<dbReference type="InterPro" id="IPR036661">
    <property type="entry name" value="Luciferase-like_sf"/>
</dbReference>
<sequence length="312" mass="34220">MARPFRFIAPMPRFDTPATWRDEIRRIEDIGFSTVAVAEHISGWQMEPVVALTAAAEATSSLRLLSLVMCNDFRHPVLMHKSMAMLDVLSSGRVEIGLGAGWLDDDFRRIGVPMDSPAERIDRLGESVRLLKELFAEGAADFHGKHYTVTELEGLPKPIQRPHPPLLIGGGGPRVLRLAARHADIVAIHPRMAAGALGPDVAADLSAEQVEKKIRLVEKEICAVGRAIDDVEIQFNVYLTDLDGHPSSRSSFNAHLRADPDLYAHSPAVLSGSVDRCCDLLVERRERFGISYIQLKSDIESAAPIVARLAGT</sequence>
<evidence type="ECO:0000313" key="6">
    <source>
        <dbReference type="EMBL" id="WIM85729.1"/>
    </source>
</evidence>
<dbReference type="RefSeq" id="WP_285184749.1">
    <property type="nucleotide sequence ID" value="NZ_CP126981.1"/>
</dbReference>
<dbReference type="EMBL" id="CP126981">
    <property type="protein sequence ID" value="WIM85729.1"/>
    <property type="molecule type" value="Genomic_DNA"/>
</dbReference>
<dbReference type="InterPro" id="IPR050172">
    <property type="entry name" value="SsuD_RutA_monooxygenase"/>
</dbReference>
<dbReference type="InterPro" id="IPR011251">
    <property type="entry name" value="Luciferase-like_dom"/>
</dbReference>